<dbReference type="Proteomes" id="UP000815325">
    <property type="component" value="Unassembled WGS sequence"/>
</dbReference>
<dbReference type="InterPro" id="IPR051937">
    <property type="entry name" value="R3H_domain_containing"/>
</dbReference>
<comment type="caution">
    <text evidence="4">The sequence shown here is derived from an EMBL/GenBank/DDBJ whole genome shotgun (WGS) entry which is preliminary data.</text>
</comment>
<dbReference type="PANTHER" id="PTHR15672">
    <property type="entry name" value="CAMP-REGULATED PHOSPHOPROTEIN 21 RELATED R3H DOMAIN CONTAINING PROTEIN"/>
    <property type="match status" value="1"/>
</dbReference>
<reference evidence="4" key="1">
    <citation type="submission" date="2017-08" db="EMBL/GenBank/DDBJ databases">
        <authorList>
            <person name="Polle J.E."/>
            <person name="Barry K."/>
            <person name="Cushman J."/>
            <person name="Schmutz J."/>
            <person name="Tran D."/>
            <person name="Hathwaick L.T."/>
            <person name="Yim W.C."/>
            <person name="Jenkins J."/>
            <person name="Mckie-Krisberg Z.M."/>
            <person name="Prochnik S."/>
            <person name="Lindquist E."/>
            <person name="Dockter R.B."/>
            <person name="Adam C."/>
            <person name="Molina H."/>
            <person name="Bunkerborg J."/>
            <person name="Jin E."/>
            <person name="Buchheim M."/>
            <person name="Magnuson J."/>
        </authorList>
    </citation>
    <scope>NUCLEOTIDE SEQUENCE</scope>
    <source>
        <strain evidence="4">CCAP 19/18</strain>
    </source>
</reference>
<organism evidence="4 5">
    <name type="scientific">Dunaliella salina</name>
    <name type="common">Green alga</name>
    <name type="synonym">Protococcus salinus</name>
    <dbReference type="NCBI Taxonomy" id="3046"/>
    <lineage>
        <taxon>Eukaryota</taxon>
        <taxon>Viridiplantae</taxon>
        <taxon>Chlorophyta</taxon>
        <taxon>core chlorophytes</taxon>
        <taxon>Chlorophyceae</taxon>
        <taxon>CS clade</taxon>
        <taxon>Chlamydomonadales</taxon>
        <taxon>Dunaliellaceae</taxon>
        <taxon>Dunaliella</taxon>
    </lineage>
</organism>
<sequence length="152" mass="17041">MAAEDSWEQLKLEELSIKDASTPLAPESQQQQLLQQQQEQQQQVPVSQEQNAYAAELHLASPEEQAVLYALAGQHERMQALRIEEDVLAFIGDTNRDVLEFPPSSGNYQRLLAHKVAQYHGLQTSTADYEGSTGRVVAHRKCVETKVRSVGR</sequence>
<dbReference type="EMBL" id="MU069852">
    <property type="protein sequence ID" value="KAF5832750.1"/>
    <property type="molecule type" value="Genomic_DNA"/>
</dbReference>
<evidence type="ECO:0000256" key="2">
    <source>
        <dbReference type="SAM" id="MobiDB-lite"/>
    </source>
</evidence>
<dbReference type="SUPFAM" id="SSF82708">
    <property type="entry name" value="R3H domain"/>
    <property type="match status" value="1"/>
</dbReference>
<dbReference type="Pfam" id="PF01424">
    <property type="entry name" value="R3H"/>
    <property type="match status" value="1"/>
</dbReference>
<keyword evidence="1" id="KW-0597">Phosphoprotein</keyword>
<gene>
    <name evidence="4" type="ORF">DUNSADRAFT_11269</name>
</gene>
<evidence type="ECO:0000313" key="5">
    <source>
        <dbReference type="Proteomes" id="UP000815325"/>
    </source>
</evidence>
<protein>
    <recommendedName>
        <fullName evidence="3">R3H domain-containing protein</fullName>
    </recommendedName>
</protein>
<dbReference type="PANTHER" id="PTHR15672:SF8">
    <property type="entry name" value="PROTEIN ENCORE"/>
    <property type="match status" value="1"/>
</dbReference>
<proteinExistence type="predicted"/>
<feature type="compositionally biased region" description="Low complexity" evidence="2">
    <location>
        <begin position="26"/>
        <end position="49"/>
    </location>
</feature>
<accession>A0ABQ7GDS4</accession>
<keyword evidence="5" id="KW-1185">Reference proteome</keyword>
<evidence type="ECO:0000313" key="4">
    <source>
        <dbReference type="EMBL" id="KAF5832750.1"/>
    </source>
</evidence>
<dbReference type="InterPro" id="IPR001374">
    <property type="entry name" value="R3H_dom"/>
</dbReference>
<feature type="domain" description="R3H" evidence="3">
    <location>
        <begin position="77"/>
        <end position="141"/>
    </location>
</feature>
<evidence type="ECO:0000256" key="1">
    <source>
        <dbReference type="ARBA" id="ARBA00022553"/>
    </source>
</evidence>
<dbReference type="PROSITE" id="PS51061">
    <property type="entry name" value="R3H"/>
    <property type="match status" value="1"/>
</dbReference>
<dbReference type="SMART" id="SM00393">
    <property type="entry name" value="R3H"/>
    <property type="match status" value="1"/>
</dbReference>
<name>A0ABQ7GDS4_DUNSA</name>
<dbReference type="Gene3D" id="3.30.1370.50">
    <property type="entry name" value="R3H-like domain"/>
    <property type="match status" value="1"/>
</dbReference>
<feature type="region of interest" description="Disordered" evidence="2">
    <location>
        <begin position="18"/>
        <end position="49"/>
    </location>
</feature>
<dbReference type="InterPro" id="IPR036867">
    <property type="entry name" value="R3H_dom_sf"/>
</dbReference>
<evidence type="ECO:0000259" key="3">
    <source>
        <dbReference type="PROSITE" id="PS51061"/>
    </source>
</evidence>
<dbReference type="CDD" id="cd02642">
    <property type="entry name" value="R3H_encore_like"/>
    <property type="match status" value="1"/>
</dbReference>